<dbReference type="AlphaFoldDB" id="A0A6C0EAZ9"/>
<proteinExistence type="predicted"/>
<accession>A0A6C0EAZ9</accession>
<reference evidence="1" key="1">
    <citation type="journal article" date="2020" name="Nature">
        <title>Giant virus diversity and host interactions through global metagenomics.</title>
        <authorList>
            <person name="Schulz F."/>
            <person name="Roux S."/>
            <person name="Paez-Espino D."/>
            <person name="Jungbluth S."/>
            <person name="Walsh D.A."/>
            <person name="Denef V.J."/>
            <person name="McMahon K.D."/>
            <person name="Konstantinidis K.T."/>
            <person name="Eloe-Fadrosh E.A."/>
            <person name="Kyrpides N.C."/>
            <person name="Woyke T."/>
        </authorList>
    </citation>
    <scope>NUCLEOTIDE SEQUENCE</scope>
    <source>
        <strain evidence="1">GVMAG-M-3300023179-27</strain>
    </source>
</reference>
<organism evidence="1">
    <name type="scientific">viral metagenome</name>
    <dbReference type="NCBI Taxonomy" id="1070528"/>
    <lineage>
        <taxon>unclassified sequences</taxon>
        <taxon>metagenomes</taxon>
        <taxon>organismal metagenomes</taxon>
    </lineage>
</organism>
<evidence type="ECO:0000313" key="1">
    <source>
        <dbReference type="EMBL" id="QHT25912.1"/>
    </source>
</evidence>
<sequence>MDKDNKRKCDESVERSSGLFKRMKTAINKSPKKLIFKSNCPYAGRKMFGSSYNHNTNYELKPDEEFIEFKCYNIACPCHEPMLSFS</sequence>
<name>A0A6C0EAZ9_9ZZZZ</name>
<protein>
    <submittedName>
        <fullName evidence="1">Uncharacterized protein</fullName>
    </submittedName>
</protein>
<dbReference type="EMBL" id="MN739776">
    <property type="protein sequence ID" value="QHT25912.1"/>
    <property type="molecule type" value="Genomic_DNA"/>
</dbReference>